<evidence type="ECO:0000313" key="3">
    <source>
        <dbReference type="EMBL" id="MCW3476405.1"/>
    </source>
</evidence>
<accession>A0AA42CIZ6</accession>
<gene>
    <name evidence="3" type="ORF">OL599_17730</name>
</gene>
<evidence type="ECO:0000313" key="4">
    <source>
        <dbReference type="Proteomes" id="UP001165679"/>
    </source>
</evidence>
<dbReference type="RefSeq" id="WP_264715194.1">
    <property type="nucleotide sequence ID" value="NZ_JAPDNT010000019.1"/>
</dbReference>
<sequence>MAERDYAVGRGRPPRHTQFKKGQSGNPAGRPKGARNLRAEMLQELLSDVTARENGRSIKVSKTRLIAKALIAKAAAGDMKAAALLLDLMLKLDRMEQPAPEQDNDALEPEDAAIVAEWRQHIRKGGSDE</sequence>
<dbReference type="EMBL" id="JAPDNT010000019">
    <property type="protein sequence ID" value="MCW3476405.1"/>
    <property type="molecule type" value="Genomic_DNA"/>
</dbReference>
<dbReference type="InterPro" id="IPR043736">
    <property type="entry name" value="DUF5681"/>
</dbReference>
<dbReference type="Proteomes" id="UP001165679">
    <property type="component" value="Unassembled WGS sequence"/>
</dbReference>
<proteinExistence type="predicted"/>
<keyword evidence="4" id="KW-1185">Reference proteome</keyword>
<organism evidence="3 4">
    <name type="scientific">Limobrevibacterium gyesilva</name>
    <dbReference type="NCBI Taxonomy" id="2991712"/>
    <lineage>
        <taxon>Bacteria</taxon>
        <taxon>Pseudomonadati</taxon>
        <taxon>Pseudomonadota</taxon>
        <taxon>Alphaproteobacteria</taxon>
        <taxon>Acetobacterales</taxon>
        <taxon>Acetobacteraceae</taxon>
        <taxon>Limobrevibacterium</taxon>
    </lineage>
</organism>
<comment type="caution">
    <text evidence="3">The sequence shown here is derived from an EMBL/GenBank/DDBJ whole genome shotgun (WGS) entry which is preliminary data.</text>
</comment>
<protein>
    <submittedName>
        <fullName evidence="3">DUF5681 domain-containing protein</fullName>
    </submittedName>
</protein>
<name>A0AA42CIZ6_9PROT</name>
<dbReference type="AlphaFoldDB" id="A0AA42CIZ6"/>
<evidence type="ECO:0000256" key="1">
    <source>
        <dbReference type="SAM" id="MobiDB-lite"/>
    </source>
</evidence>
<reference evidence="3" key="2">
    <citation type="submission" date="2022-10" db="EMBL/GenBank/DDBJ databases">
        <authorList>
            <person name="Trinh H.N."/>
        </authorList>
    </citation>
    <scope>NUCLEOTIDE SEQUENCE</scope>
    <source>
        <strain evidence="3">RN2-1</strain>
    </source>
</reference>
<evidence type="ECO:0000259" key="2">
    <source>
        <dbReference type="Pfam" id="PF18932"/>
    </source>
</evidence>
<feature type="domain" description="DUF5681" evidence="2">
    <location>
        <begin position="15"/>
        <end position="90"/>
    </location>
</feature>
<dbReference type="Pfam" id="PF18932">
    <property type="entry name" value="DUF5681"/>
    <property type="match status" value="1"/>
</dbReference>
<reference evidence="3" key="1">
    <citation type="submission" date="2022-09" db="EMBL/GenBank/DDBJ databases">
        <title>Rhodovastum sp. nov. RN2-1 isolated from soil in Seongnam, South Korea.</title>
        <authorList>
            <person name="Le N.T."/>
        </authorList>
    </citation>
    <scope>NUCLEOTIDE SEQUENCE</scope>
    <source>
        <strain evidence="3">RN2-1</strain>
    </source>
</reference>
<feature type="region of interest" description="Disordered" evidence="1">
    <location>
        <begin position="1"/>
        <end position="33"/>
    </location>
</feature>